<organism evidence="8 9">
    <name type="scientific">Actinomadura rudentiformis</name>
    <dbReference type="NCBI Taxonomy" id="359158"/>
    <lineage>
        <taxon>Bacteria</taxon>
        <taxon>Bacillati</taxon>
        <taxon>Actinomycetota</taxon>
        <taxon>Actinomycetes</taxon>
        <taxon>Streptosporangiales</taxon>
        <taxon>Thermomonosporaceae</taxon>
        <taxon>Actinomadura</taxon>
    </lineage>
</organism>
<dbReference type="AlphaFoldDB" id="A0A6H9YJW9"/>
<dbReference type="InterPro" id="IPR001525">
    <property type="entry name" value="C5_MeTfrase"/>
</dbReference>
<keyword evidence="3 6" id="KW-0808">Transferase</keyword>
<dbReference type="PROSITE" id="PS51679">
    <property type="entry name" value="SAM_MT_C5"/>
    <property type="match status" value="1"/>
</dbReference>
<dbReference type="PANTHER" id="PTHR46098">
    <property type="entry name" value="TRNA (CYTOSINE(38)-C(5))-METHYLTRANSFERASE"/>
    <property type="match status" value="1"/>
</dbReference>
<dbReference type="GO" id="GO:0032259">
    <property type="term" value="P:methylation"/>
    <property type="evidence" value="ECO:0007669"/>
    <property type="project" value="UniProtKB-KW"/>
</dbReference>
<gene>
    <name evidence="8" type="ORF">F8566_20040</name>
</gene>
<dbReference type="Gene3D" id="3.90.120.10">
    <property type="entry name" value="DNA Methylase, subunit A, domain 2"/>
    <property type="match status" value="1"/>
</dbReference>
<reference evidence="8 9" key="1">
    <citation type="submission" date="2019-09" db="EMBL/GenBank/DDBJ databases">
        <title>Actinomadura physcomitrii sp. nov., a novel actinomycete isolated from moss [Physcomitrium sphaericum (Ludw) Fuernr].</title>
        <authorList>
            <person name="Zhuang X."/>
            <person name="Liu C."/>
        </authorList>
    </citation>
    <scope>NUCLEOTIDE SEQUENCE [LARGE SCALE GENOMIC DNA]</scope>
    <source>
        <strain evidence="8 9">HMC1</strain>
    </source>
</reference>
<sequence length="391" mass="41926">MNTHRRAGLSNSSPAPAPPAAHPPVAGGATILEGFAGAGGLSEALRMLGLTGSLGIEMNSDACATAEAAGHRRLQADIRTLRPDDFPDATVWISGPPCQTYTRGGKQTGVADHDKVIAGIEAISDGKPLPTDYTDPRTPLVLETIRFAVDLPNLRVLIAEQVPAVRDIWIEMCAEFATFHRCESVNVVTVAADDFGTPTRRVRVFLIATRDYTPDLALLPHRGRWESGRFAAGITEHQAAPKTRFPRLTMAKVLGWPAGVKVNTRGARKTAGGNLFSADGPAPALTQSTRSWYRTDLGPVDGRLTPAQGALLQGFPPDYPWQGSRTSQFQRIADTVSPLMGAAVIGATLGLPWQSAIWSRLNELYGVRFPISTTGVQLDLFDETDSLEEVA</sequence>
<protein>
    <recommendedName>
        <fullName evidence="1">DNA (cytosine-5-)-methyltransferase</fullName>
        <ecNumber evidence="1">2.1.1.37</ecNumber>
    </recommendedName>
</protein>
<keyword evidence="5" id="KW-0680">Restriction system</keyword>
<dbReference type="OrthoDB" id="9813719at2"/>
<dbReference type="PRINTS" id="PR00105">
    <property type="entry name" value="C5METTRFRASE"/>
</dbReference>
<dbReference type="Gene3D" id="3.40.50.150">
    <property type="entry name" value="Vaccinia Virus protein VP39"/>
    <property type="match status" value="1"/>
</dbReference>
<keyword evidence="4 6" id="KW-0949">S-adenosyl-L-methionine</keyword>
<evidence type="ECO:0000256" key="4">
    <source>
        <dbReference type="ARBA" id="ARBA00022691"/>
    </source>
</evidence>
<feature type="active site" evidence="6">
    <location>
        <position position="98"/>
    </location>
</feature>
<evidence type="ECO:0000256" key="2">
    <source>
        <dbReference type="ARBA" id="ARBA00022603"/>
    </source>
</evidence>
<dbReference type="GO" id="GO:0009307">
    <property type="term" value="P:DNA restriction-modification system"/>
    <property type="evidence" value="ECO:0007669"/>
    <property type="project" value="UniProtKB-KW"/>
</dbReference>
<name>A0A6H9YJW9_9ACTN</name>
<keyword evidence="9" id="KW-1185">Reference proteome</keyword>
<feature type="region of interest" description="Disordered" evidence="7">
    <location>
        <begin position="1"/>
        <end position="25"/>
    </location>
</feature>
<proteinExistence type="inferred from homology"/>
<evidence type="ECO:0000256" key="1">
    <source>
        <dbReference type="ARBA" id="ARBA00011975"/>
    </source>
</evidence>
<dbReference type="EC" id="2.1.1.37" evidence="1"/>
<dbReference type="SUPFAM" id="SSF53335">
    <property type="entry name" value="S-adenosyl-L-methionine-dependent methyltransferases"/>
    <property type="match status" value="1"/>
</dbReference>
<comment type="similarity">
    <text evidence="6">Belongs to the class I-like SAM-binding methyltransferase superfamily. C5-methyltransferase family.</text>
</comment>
<accession>A0A6H9YJW9</accession>
<evidence type="ECO:0000256" key="5">
    <source>
        <dbReference type="ARBA" id="ARBA00022747"/>
    </source>
</evidence>
<dbReference type="RefSeq" id="WP_151562009.1">
    <property type="nucleotide sequence ID" value="NZ_WBMT01000009.1"/>
</dbReference>
<dbReference type="Proteomes" id="UP000468735">
    <property type="component" value="Unassembled WGS sequence"/>
</dbReference>
<dbReference type="EMBL" id="WBMT01000009">
    <property type="protein sequence ID" value="KAB2347305.1"/>
    <property type="molecule type" value="Genomic_DNA"/>
</dbReference>
<evidence type="ECO:0000313" key="8">
    <source>
        <dbReference type="EMBL" id="KAB2347305.1"/>
    </source>
</evidence>
<evidence type="ECO:0000313" key="9">
    <source>
        <dbReference type="Proteomes" id="UP000468735"/>
    </source>
</evidence>
<dbReference type="Pfam" id="PF00145">
    <property type="entry name" value="DNA_methylase"/>
    <property type="match status" value="1"/>
</dbReference>
<comment type="caution">
    <text evidence="8">The sequence shown here is derived from an EMBL/GenBank/DDBJ whole genome shotgun (WGS) entry which is preliminary data.</text>
</comment>
<keyword evidence="2 6" id="KW-0489">Methyltransferase</keyword>
<evidence type="ECO:0000256" key="6">
    <source>
        <dbReference type="PROSITE-ProRule" id="PRU01016"/>
    </source>
</evidence>
<dbReference type="GO" id="GO:0003886">
    <property type="term" value="F:DNA (cytosine-5-)-methyltransferase activity"/>
    <property type="evidence" value="ECO:0007669"/>
    <property type="project" value="UniProtKB-EC"/>
</dbReference>
<dbReference type="PANTHER" id="PTHR46098:SF1">
    <property type="entry name" value="TRNA (CYTOSINE(38)-C(5))-METHYLTRANSFERASE"/>
    <property type="match status" value="1"/>
</dbReference>
<evidence type="ECO:0000256" key="7">
    <source>
        <dbReference type="SAM" id="MobiDB-lite"/>
    </source>
</evidence>
<dbReference type="InterPro" id="IPR029063">
    <property type="entry name" value="SAM-dependent_MTases_sf"/>
</dbReference>
<evidence type="ECO:0000256" key="3">
    <source>
        <dbReference type="ARBA" id="ARBA00022679"/>
    </source>
</evidence>
<dbReference type="InterPro" id="IPR050750">
    <property type="entry name" value="C5-MTase"/>
</dbReference>